<proteinExistence type="predicted"/>
<accession>A0A7C9J6C3</accession>
<dbReference type="PANTHER" id="PTHR35585:SF1">
    <property type="entry name" value="HHE DOMAIN PROTEIN (AFU_ORTHOLOGUE AFUA_4G00730)"/>
    <property type="match status" value="1"/>
</dbReference>
<feature type="domain" description="Hemerythrin-like" evidence="2">
    <location>
        <begin position="11"/>
        <end position="70"/>
    </location>
</feature>
<evidence type="ECO:0000259" key="2">
    <source>
        <dbReference type="Pfam" id="PF01814"/>
    </source>
</evidence>
<keyword evidence="4" id="KW-1185">Reference proteome</keyword>
<dbReference type="Gene3D" id="1.20.120.520">
    <property type="entry name" value="nmb1532 protein domain like"/>
    <property type="match status" value="1"/>
</dbReference>
<dbReference type="AlphaFoldDB" id="A0A7C9J6C3"/>
<dbReference type="PANTHER" id="PTHR35585">
    <property type="entry name" value="HHE DOMAIN PROTEIN (AFU_ORTHOLOGUE AFUA_4G00730)"/>
    <property type="match status" value="1"/>
</dbReference>
<comment type="caution">
    <text evidence="3">The sequence shown here is derived from an EMBL/GenBank/DDBJ whole genome shotgun (WGS) entry which is preliminary data.</text>
</comment>
<organism evidence="3 4">
    <name type="scientific">Herbidospora solisilvae</name>
    <dbReference type="NCBI Taxonomy" id="2696284"/>
    <lineage>
        <taxon>Bacteria</taxon>
        <taxon>Bacillati</taxon>
        <taxon>Actinomycetota</taxon>
        <taxon>Actinomycetes</taxon>
        <taxon>Streptosporangiales</taxon>
        <taxon>Streptosporangiaceae</taxon>
        <taxon>Herbidospora</taxon>
    </lineage>
</organism>
<reference evidence="3 4" key="1">
    <citation type="submission" date="2020-01" db="EMBL/GenBank/DDBJ databases">
        <title>Herbidospora sp. NEAU-GS84 nov., a novel actinomycete isolated from soil.</title>
        <authorList>
            <person name="Han L."/>
        </authorList>
    </citation>
    <scope>NUCLEOTIDE SEQUENCE [LARGE SCALE GENOMIC DNA]</scope>
    <source>
        <strain evidence="3 4">NEAU-GS84</strain>
    </source>
</reference>
<dbReference type="Proteomes" id="UP000479526">
    <property type="component" value="Unassembled WGS sequence"/>
</dbReference>
<protein>
    <recommendedName>
        <fullName evidence="2">Hemerythrin-like domain-containing protein</fullName>
    </recommendedName>
</protein>
<name>A0A7C9J6C3_9ACTN</name>
<sequence>MDVGSLPICGEDDRLEDMTDRGTEEHHEAEHLLATLMAADPGKGDFTTVLERFEKAVKHHVDEEESDPLPVLGKAIPPDKLMKMGRVFSQAKPPKPKGRTKEELVEQARENIEGYSSMTKDELAAALAD</sequence>
<gene>
    <name evidence="3" type="ORF">GT755_29895</name>
</gene>
<evidence type="ECO:0000256" key="1">
    <source>
        <dbReference type="SAM" id="MobiDB-lite"/>
    </source>
</evidence>
<dbReference type="InterPro" id="IPR012312">
    <property type="entry name" value="Hemerythrin-like"/>
</dbReference>
<feature type="region of interest" description="Disordered" evidence="1">
    <location>
        <begin position="1"/>
        <end position="24"/>
    </location>
</feature>
<evidence type="ECO:0000313" key="3">
    <source>
        <dbReference type="EMBL" id="NAS25882.1"/>
    </source>
</evidence>
<dbReference type="RefSeq" id="WP_161482908.1">
    <property type="nucleotide sequence ID" value="NZ_WXEW01000009.1"/>
</dbReference>
<evidence type="ECO:0000313" key="4">
    <source>
        <dbReference type="Proteomes" id="UP000479526"/>
    </source>
</evidence>
<dbReference type="EMBL" id="WXEW01000009">
    <property type="protein sequence ID" value="NAS25882.1"/>
    <property type="molecule type" value="Genomic_DNA"/>
</dbReference>
<dbReference type="Pfam" id="PF01814">
    <property type="entry name" value="Hemerythrin"/>
    <property type="match status" value="1"/>
</dbReference>